<dbReference type="Proteomes" id="UP001283361">
    <property type="component" value="Unassembled WGS sequence"/>
</dbReference>
<accession>A0AAE1CLZ8</accession>
<name>A0AAE1CLZ8_9GAST</name>
<sequence>MVGGVVTTTETARPLAPLSNNSNSRVDVTSIQSTPALTTQGGRATRCLERCGPESEIMFLISLSRFLFVKILVHSATGMIQIS</sequence>
<dbReference type="AlphaFoldDB" id="A0AAE1CLZ8"/>
<evidence type="ECO:0000256" key="1">
    <source>
        <dbReference type="SAM" id="MobiDB-lite"/>
    </source>
</evidence>
<reference evidence="2" key="1">
    <citation type="journal article" date="2023" name="G3 (Bethesda)">
        <title>A reference genome for the long-term kleptoplast-retaining sea slug Elysia crispata morphotype clarki.</title>
        <authorList>
            <person name="Eastman K.E."/>
            <person name="Pendleton A.L."/>
            <person name="Shaikh M.A."/>
            <person name="Suttiyut T."/>
            <person name="Ogas R."/>
            <person name="Tomko P."/>
            <person name="Gavelis G."/>
            <person name="Widhalm J.R."/>
            <person name="Wisecaver J.H."/>
        </authorList>
    </citation>
    <scope>NUCLEOTIDE SEQUENCE</scope>
    <source>
        <strain evidence="2">ECLA1</strain>
    </source>
</reference>
<evidence type="ECO:0000313" key="3">
    <source>
        <dbReference type="Proteomes" id="UP001283361"/>
    </source>
</evidence>
<feature type="region of interest" description="Disordered" evidence="1">
    <location>
        <begin position="1"/>
        <end position="26"/>
    </location>
</feature>
<keyword evidence="3" id="KW-1185">Reference proteome</keyword>
<gene>
    <name evidence="2" type="ORF">RRG08_010856</name>
</gene>
<organism evidence="2 3">
    <name type="scientific">Elysia crispata</name>
    <name type="common">lettuce slug</name>
    <dbReference type="NCBI Taxonomy" id="231223"/>
    <lineage>
        <taxon>Eukaryota</taxon>
        <taxon>Metazoa</taxon>
        <taxon>Spiralia</taxon>
        <taxon>Lophotrochozoa</taxon>
        <taxon>Mollusca</taxon>
        <taxon>Gastropoda</taxon>
        <taxon>Heterobranchia</taxon>
        <taxon>Euthyneura</taxon>
        <taxon>Panpulmonata</taxon>
        <taxon>Sacoglossa</taxon>
        <taxon>Placobranchoidea</taxon>
        <taxon>Plakobranchidae</taxon>
        <taxon>Elysia</taxon>
    </lineage>
</organism>
<protein>
    <submittedName>
        <fullName evidence="2">Uncharacterized protein</fullName>
    </submittedName>
</protein>
<dbReference type="EMBL" id="JAWDGP010007688">
    <property type="protein sequence ID" value="KAK3708705.1"/>
    <property type="molecule type" value="Genomic_DNA"/>
</dbReference>
<proteinExistence type="predicted"/>
<feature type="compositionally biased region" description="Polar residues" evidence="1">
    <location>
        <begin position="1"/>
        <end position="11"/>
    </location>
</feature>
<comment type="caution">
    <text evidence="2">The sequence shown here is derived from an EMBL/GenBank/DDBJ whole genome shotgun (WGS) entry which is preliminary data.</text>
</comment>
<evidence type="ECO:0000313" key="2">
    <source>
        <dbReference type="EMBL" id="KAK3708705.1"/>
    </source>
</evidence>